<evidence type="ECO:0000313" key="2">
    <source>
        <dbReference type="Proteomes" id="UP000199679"/>
    </source>
</evidence>
<dbReference type="STRING" id="652787.SAMN05216490_4611"/>
<reference evidence="1 2" key="1">
    <citation type="submission" date="2016-10" db="EMBL/GenBank/DDBJ databases">
        <authorList>
            <person name="de Groot N.N."/>
        </authorList>
    </citation>
    <scope>NUCLEOTIDE SEQUENCE [LARGE SCALE GENOMIC DNA]</scope>
    <source>
        <strain evidence="1 2">MP1X4</strain>
    </source>
</reference>
<accession>A0A1H2C460</accession>
<sequence>MDEPIKNSWDLRQEIIRLKGVEKVQGEAIAERFNSPAAIFSTLFSLFPKSPNTGENKSSIFNQDFVSILSRFLIPITLNKTIFKHSGFLIKALVGLVSQKASGYVNEESVVGIFDKVKALFTKKRTYAKEHYPYSL</sequence>
<keyword evidence="2" id="KW-1185">Reference proteome</keyword>
<dbReference type="RefSeq" id="WP_091378800.1">
    <property type="nucleotide sequence ID" value="NZ_LT629740.1"/>
</dbReference>
<gene>
    <name evidence="1" type="ORF">SAMN05216490_4611</name>
</gene>
<name>A0A1H2C460_MUCMA</name>
<proteinExistence type="predicted"/>
<evidence type="ECO:0000313" key="1">
    <source>
        <dbReference type="EMBL" id="SDT65223.1"/>
    </source>
</evidence>
<dbReference type="AlphaFoldDB" id="A0A1H2C460"/>
<dbReference type="Proteomes" id="UP000199679">
    <property type="component" value="Chromosome I"/>
</dbReference>
<protein>
    <submittedName>
        <fullName evidence="1">Uncharacterized protein</fullName>
    </submittedName>
</protein>
<dbReference type="EMBL" id="LT629740">
    <property type="protein sequence ID" value="SDT65223.1"/>
    <property type="molecule type" value="Genomic_DNA"/>
</dbReference>
<dbReference type="OrthoDB" id="709278at2"/>
<organism evidence="1 2">
    <name type="scientific">Mucilaginibacter mallensis</name>
    <dbReference type="NCBI Taxonomy" id="652787"/>
    <lineage>
        <taxon>Bacteria</taxon>
        <taxon>Pseudomonadati</taxon>
        <taxon>Bacteroidota</taxon>
        <taxon>Sphingobacteriia</taxon>
        <taxon>Sphingobacteriales</taxon>
        <taxon>Sphingobacteriaceae</taxon>
        <taxon>Mucilaginibacter</taxon>
    </lineage>
</organism>